<comment type="caution">
    <text evidence="1">The sequence shown here is derived from an EMBL/GenBank/DDBJ whole genome shotgun (WGS) entry which is preliminary data.</text>
</comment>
<dbReference type="RefSeq" id="WP_215760811.1">
    <property type="nucleotide sequence ID" value="NZ_JAHKBE010000076.1"/>
</dbReference>
<sequence>MIGKFILKDGSIVDILPKTKKVLGVIFNETKEAYFILPFEDINSHHSYDLEEIMDIAKSYNQAHGNRYLQWHVPSFKEWNMIISRLGKTDVIGSEEIAGCDRMTEWTEFDKDVATENLKKFGLTPETTYWSSTIEYDDDVYIFDLGMGVVEAYPVFDDGEPYDYSLRLVGKVIKNKNHHV</sequence>
<gene>
    <name evidence="1" type="ORF">AAAT34_11835</name>
</gene>
<protein>
    <submittedName>
        <fullName evidence="1">Fibrobacter succinogenes major paralogous domain-containing protein</fullName>
    </submittedName>
</protein>
<proteinExistence type="predicted"/>
<name>A0ABV1FTI0_9BACT</name>
<accession>A0ABV1FTI0</accession>
<keyword evidence="2" id="KW-1185">Reference proteome</keyword>
<organism evidence="1 2">
    <name type="scientific">Hallella faecis</name>
    <dbReference type="NCBI Taxonomy" id="2841596"/>
    <lineage>
        <taxon>Bacteria</taxon>
        <taxon>Pseudomonadati</taxon>
        <taxon>Bacteroidota</taxon>
        <taxon>Bacteroidia</taxon>
        <taxon>Bacteroidales</taxon>
        <taxon>Prevotellaceae</taxon>
        <taxon>Hallella</taxon>
    </lineage>
</organism>
<reference evidence="1 2" key="1">
    <citation type="submission" date="2024-04" db="EMBL/GenBank/DDBJ databases">
        <title>Human intestinal bacterial collection.</title>
        <authorList>
            <person name="Pauvert C."/>
            <person name="Hitch T.C.A."/>
            <person name="Clavel T."/>
        </authorList>
    </citation>
    <scope>NUCLEOTIDE SEQUENCE [LARGE SCALE GENOMIC DNA]</scope>
    <source>
        <strain evidence="1 2">CLA-AA-H145</strain>
    </source>
</reference>
<dbReference type="Proteomes" id="UP001487296">
    <property type="component" value="Unassembled WGS sequence"/>
</dbReference>
<evidence type="ECO:0000313" key="2">
    <source>
        <dbReference type="Proteomes" id="UP001487296"/>
    </source>
</evidence>
<dbReference type="EMBL" id="JBBNFP010000073">
    <property type="protein sequence ID" value="MEQ2487726.1"/>
    <property type="molecule type" value="Genomic_DNA"/>
</dbReference>
<evidence type="ECO:0000313" key="1">
    <source>
        <dbReference type="EMBL" id="MEQ2487726.1"/>
    </source>
</evidence>